<name>A0A4Y2QAG6_ARAVE</name>
<feature type="region of interest" description="Disordered" evidence="1">
    <location>
        <begin position="15"/>
        <end position="38"/>
    </location>
</feature>
<dbReference type="EMBL" id="BGPR01013417">
    <property type="protein sequence ID" value="GBN60559.1"/>
    <property type="molecule type" value="Genomic_DNA"/>
</dbReference>
<protein>
    <submittedName>
        <fullName evidence="2">Uncharacterized protein</fullName>
    </submittedName>
</protein>
<dbReference type="Proteomes" id="UP000499080">
    <property type="component" value="Unassembled WGS sequence"/>
</dbReference>
<accession>A0A4Y2QAG6</accession>
<sequence>MAECPPVGVARKFGEGVPVPVPSSSSDRSSKLRGPSLNSPRLASKWDVNLTHWEVRLVYLYGRVPFPYLKCSLKWEWSSGNVSAPGPEDSGSKPDSTEVPTCTWAGCTLNLNRGSNVLQLVWCGSLEERGWQPRRHFRRLSAVQNDELVMLGYVELGNNGFHPGCALSQYYVKRHFRPMRALTTSYCLLRSGLTVEGFLDFPSRETQIWISSP</sequence>
<gene>
    <name evidence="2" type="ORF">AVEN_90637_1</name>
</gene>
<evidence type="ECO:0000313" key="3">
    <source>
        <dbReference type="Proteomes" id="UP000499080"/>
    </source>
</evidence>
<evidence type="ECO:0000313" key="2">
    <source>
        <dbReference type="EMBL" id="GBN60559.1"/>
    </source>
</evidence>
<proteinExistence type="predicted"/>
<dbReference type="AlphaFoldDB" id="A0A4Y2QAG6"/>
<keyword evidence="3" id="KW-1185">Reference proteome</keyword>
<reference evidence="2 3" key="1">
    <citation type="journal article" date="2019" name="Sci. Rep.">
        <title>Orb-weaving spider Araneus ventricosus genome elucidates the spidroin gene catalogue.</title>
        <authorList>
            <person name="Kono N."/>
            <person name="Nakamura H."/>
            <person name="Ohtoshi R."/>
            <person name="Moran D.A.P."/>
            <person name="Shinohara A."/>
            <person name="Yoshida Y."/>
            <person name="Fujiwara M."/>
            <person name="Mori M."/>
            <person name="Tomita M."/>
            <person name="Arakawa K."/>
        </authorList>
    </citation>
    <scope>NUCLEOTIDE SEQUENCE [LARGE SCALE GENOMIC DNA]</scope>
</reference>
<organism evidence="2 3">
    <name type="scientific">Araneus ventricosus</name>
    <name type="common">Orbweaver spider</name>
    <name type="synonym">Epeira ventricosa</name>
    <dbReference type="NCBI Taxonomy" id="182803"/>
    <lineage>
        <taxon>Eukaryota</taxon>
        <taxon>Metazoa</taxon>
        <taxon>Ecdysozoa</taxon>
        <taxon>Arthropoda</taxon>
        <taxon>Chelicerata</taxon>
        <taxon>Arachnida</taxon>
        <taxon>Araneae</taxon>
        <taxon>Araneomorphae</taxon>
        <taxon>Entelegynae</taxon>
        <taxon>Araneoidea</taxon>
        <taxon>Araneidae</taxon>
        <taxon>Araneus</taxon>
    </lineage>
</organism>
<evidence type="ECO:0000256" key="1">
    <source>
        <dbReference type="SAM" id="MobiDB-lite"/>
    </source>
</evidence>
<comment type="caution">
    <text evidence="2">The sequence shown here is derived from an EMBL/GenBank/DDBJ whole genome shotgun (WGS) entry which is preliminary data.</text>
</comment>